<dbReference type="AlphaFoldDB" id="A0A8S3JNV3"/>
<dbReference type="InterPro" id="IPR003094">
    <property type="entry name" value="6Pfruct_kin"/>
</dbReference>
<evidence type="ECO:0000313" key="3">
    <source>
        <dbReference type="Proteomes" id="UP000676336"/>
    </source>
</evidence>
<dbReference type="Pfam" id="PF00300">
    <property type="entry name" value="His_Phos_1"/>
    <property type="match status" value="1"/>
</dbReference>
<organism evidence="2 3">
    <name type="scientific">Rotaria magnacalcarata</name>
    <dbReference type="NCBI Taxonomy" id="392030"/>
    <lineage>
        <taxon>Eukaryota</taxon>
        <taxon>Metazoa</taxon>
        <taxon>Spiralia</taxon>
        <taxon>Gnathifera</taxon>
        <taxon>Rotifera</taxon>
        <taxon>Eurotatoria</taxon>
        <taxon>Bdelloidea</taxon>
        <taxon>Philodinida</taxon>
        <taxon>Philodinidae</taxon>
        <taxon>Rotaria</taxon>
    </lineage>
</organism>
<dbReference type="GO" id="GO:0006003">
    <property type="term" value="P:fructose 2,6-bisphosphate metabolic process"/>
    <property type="evidence" value="ECO:0007669"/>
    <property type="project" value="InterPro"/>
</dbReference>
<dbReference type="GO" id="GO:0005829">
    <property type="term" value="C:cytosol"/>
    <property type="evidence" value="ECO:0007669"/>
    <property type="project" value="TreeGrafter"/>
</dbReference>
<dbReference type="InterPro" id="IPR013078">
    <property type="entry name" value="His_Pase_superF_clade-1"/>
</dbReference>
<protein>
    <recommendedName>
        <fullName evidence="4">6-phosphofructo-2-kinase</fullName>
    </recommendedName>
</protein>
<dbReference type="GO" id="GO:0004331">
    <property type="term" value="F:fructose-2,6-bisphosphate 2-phosphatase activity"/>
    <property type="evidence" value="ECO:0007669"/>
    <property type="project" value="TreeGrafter"/>
</dbReference>
<dbReference type="PIRSF" id="PIRSF000709">
    <property type="entry name" value="6PFK_2-Ptase"/>
    <property type="match status" value="1"/>
</dbReference>
<comment type="caution">
    <text evidence="2">The sequence shown here is derived from an EMBL/GenBank/DDBJ whole genome shotgun (WGS) entry which is preliminary data.</text>
</comment>
<dbReference type="Proteomes" id="UP000676336">
    <property type="component" value="Unassembled WGS sequence"/>
</dbReference>
<dbReference type="Gene3D" id="3.40.50.1240">
    <property type="entry name" value="Phosphoglycerate mutase-like"/>
    <property type="match status" value="1"/>
</dbReference>
<accession>A0A8S3JNV3</accession>
<dbReference type="SUPFAM" id="SSF53254">
    <property type="entry name" value="Phosphoglycerate mutase-like"/>
    <property type="match status" value="1"/>
</dbReference>
<name>A0A8S3JNV3_9BILA</name>
<dbReference type="EMBL" id="CAJOBI010349745">
    <property type="protein sequence ID" value="CAF5220416.1"/>
    <property type="molecule type" value="Genomic_DNA"/>
</dbReference>
<proteinExistence type="inferred from homology"/>
<gene>
    <name evidence="2" type="ORF">SMN809_LOCUS81888</name>
</gene>
<dbReference type="PANTHER" id="PTHR10606:SF44">
    <property type="entry name" value="6-PHOSPHOFRUCTO 2-KINASE_FRUCTOSE 2,6-BISPHOSPHATASE LONG FORM"/>
    <property type="match status" value="1"/>
</dbReference>
<evidence type="ECO:0008006" key="4">
    <source>
        <dbReference type="Google" id="ProtNLM"/>
    </source>
</evidence>
<dbReference type="GO" id="GO:0003873">
    <property type="term" value="F:6-phosphofructo-2-kinase activity"/>
    <property type="evidence" value="ECO:0007669"/>
    <property type="project" value="TreeGrafter"/>
</dbReference>
<feature type="non-terminal residue" evidence="2">
    <location>
        <position position="43"/>
    </location>
</feature>
<dbReference type="GO" id="GO:0005524">
    <property type="term" value="F:ATP binding"/>
    <property type="evidence" value="ECO:0007669"/>
    <property type="project" value="InterPro"/>
</dbReference>
<feature type="non-terminal residue" evidence="2">
    <location>
        <position position="1"/>
    </location>
</feature>
<dbReference type="PANTHER" id="PTHR10606">
    <property type="entry name" value="6-PHOSPHOFRUCTO-2-KINASE/FRUCTOSE-2,6-BISPHOSPHATASE"/>
    <property type="match status" value="1"/>
</dbReference>
<evidence type="ECO:0000256" key="1">
    <source>
        <dbReference type="ARBA" id="ARBA00008408"/>
    </source>
</evidence>
<comment type="similarity">
    <text evidence="1">In the C-terminal section; belongs to the phosphoglycerate mutase family.</text>
</comment>
<reference evidence="2" key="1">
    <citation type="submission" date="2021-02" db="EMBL/GenBank/DDBJ databases">
        <authorList>
            <person name="Nowell W R."/>
        </authorList>
    </citation>
    <scope>NUCLEOTIDE SEQUENCE</scope>
</reference>
<dbReference type="InterPro" id="IPR029033">
    <property type="entry name" value="His_PPase_superfam"/>
</dbReference>
<sequence length="43" mass="4905">SYQDLVARLEPVIMELERAENVLVVCHQAVARCILAYFLNKDA</sequence>
<evidence type="ECO:0000313" key="2">
    <source>
        <dbReference type="EMBL" id="CAF5220416.1"/>
    </source>
</evidence>